<evidence type="ECO:0000313" key="2">
    <source>
        <dbReference type="EMBL" id="KAI9633834.1"/>
    </source>
</evidence>
<gene>
    <name evidence="2" type="ORF">MKK02DRAFT_38497</name>
</gene>
<dbReference type="EMBL" id="JAKWFO010000008">
    <property type="protein sequence ID" value="KAI9633834.1"/>
    <property type="molecule type" value="Genomic_DNA"/>
</dbReference>
<name>A0AA38H7R0_9TREE</name>
<evidence type="ECO:0000313" key="3">
    <source>
        <dbReference type="Proteomes" id="UP001164286"/>
    </source>
</evidence>
<dbReference type="PANTHER" id="PTHR39475">
    <property type="entry name" value="CONIDIATION-SPECIFIC PROTEIN 6"/>
    <property type="match status" value="1"/>
</dbReference>
<feature type="compositionally biased region" description="Basic and acidic residues" evidence="1">
    <location>
        <begin position="1"/>
        <end position="17"/>
    </location>
</feature>
<dbReference type="PANTHER" id="PTHR39475:SF1">
    <property type="entry name" value="CONIDIATION-SPECIFIC PROTEIN 6"/>
    <property type="match status" value="1"/>
</dbReference>
<feature type="region of interest" description="Disordered" evidence="1">
    <location>
        <begin position="1"/>
        <end position="127"/>
    </location>
</feature>
<feature type="compositionally biased region" description="Low complexity" evidence="1">
    <location>
        <begin position="23"/>
        <end position="35"/>
    </location>
</feature>
<keyword evidence="3" id="KW-1185">Reference proteome</keyword>
<protein>
    <submittedName>
        <fullName evidence="2">Uncharacterized protein</fullName>
    </submittedName>
</protein>
<dbReference type="GeneID" id="77729333"/>
<accession>A0AA38H7R0</accession>
<sequence>MTKQEVKNQQEEGKKLTSQDPSTPLTTKPNLPTKTKMSEANDGAINPATGTSGNPQTGEAHEHAPQDAHKRLDGKDERSFKENITDAARVEKLEKKAEEEAAEAKEDPTAIARSHGNEPSRGAKVDKKIVDEEADIIAKMDEAKAQSAAAKKH</sequence>
<comment type="caution">
    <text evidence="2">The sequence shown here is derived from an EMBL/GenBank/DDBJ whole genome shotgun (WGS) entry which is preliminary data.</text>
</comment>
<feature type="compositionally biased region" description="Basic and acidic residues" evidence="1">
    <location>
        <begin position="115"/>
        <end position="127"/>
    </location>
</feature>
<dbReference type="Proteomes" id="UP001164286">
    <property type="component" value="Unassembled WGS sequence"/>
</dbReference>
<evidence type="ECO:0000256" key="1">
    <source>
        <dbReference type="SAM" id="MobiDB-lite"/>
    </source>
</evidence>
<feature type="compositionally biased region" description="Polar residues" evidence="1">
    <location>
        <begin position="48"/>
        <end position="57"/>
    </location>
</feature>
<organism evidence="2 3">
    <name type="scientific">Dioszegia hungarica</name>
    <dbReference type="NCBI Taxonomy" id="4972"/>
    <lineage>
        <taxon>Eukaryota</taxon>
        <taxon>Fungi</taxon>
        <taxon>Dikarya</taxon>
        <taxon>Basidiomycota</taxon>
        <taxon>Agaricomycotina</taxon>
        <taxon>Tremellomycetes</taxon>
        <taxon>Tremellales</taxon>
        <taxon>Bulleribasidiaceae</taxon>
        <taxon>Dioszegia</taxon>
    </lineage>
</organism>
<feature type="compositionally biased region" description="Basic and acidic residues" evidence="1">
    <location>
        <begin position="59"/>
        <end position="108"/>
    </location>
</feature>
<proteinExistence type="predicted"/>
<dbReference type="RefSeq" id="XP_052943611.1">
    <property type="nucleotide sequence ID" value="XM_053090128.1"/>
</dbReference>
<dbReference type="AlphaFoldDB" id="A0AA38H7R0"/>
<reference evidence="2" key="1">
    <citation type="journal article" date="2022" name="G3 (Bethesda)">
        <title>High quality genome of the basidiomycete yeast Dioszegia hungarica PDD-24b-2 isolated from cloud water.</title>
        <authorList>
            <person name="Jarrige D."/>
            <person name="Haridas S."/>
            <person name="Bleykasten-Grosshans C."/>
            <person name="Joly M."/>
            <person name="Nadalig T."/>
            <person name="Sancelme M."/>
            <person name="Vuilleumier S."/>
            <person name="Grigoriev I.V."/>
            <person name="Amato P."/>
            <person name="Bringel F."/>
        </authorList>
    </citation>
    <scope>NUCLEOTIDE SEQUENCE</scope>
    <source>
        <strain evidence="2">PDD-24b-2</strain>
    </source>
</reference>